<sequence>MRRRMITAVALVPVLATACTPVSELFSGSRGAVRTAIEQLGQAESYYAEETVSGGRSSGVSEIRFTTSPLDTHEILQADANGREFVFLMRGTTLITESREYTGLWYIVDEMPGKPVYPVAELELMLGAEEIVEVGPESLGGATTTRYTGSYLPQAGLAEISEEHQAEAYESFLDGVDQVSFDLWVDESGYPRRIEQDFGEVSAELEFSEFDESEELFFPRSVEIVEYLMLDPYGDMMLAEQRCRYGGEDPEDGSGGGADASGEPSPEASESAEPSEGEGSGEPSGSPSPSASGEPWTDESGDPVPLHEPVCLRETGEIDQYVEPEDGEEEAAEGEGEGEEGQGEGDGEGEASGG</sequence>
<keyword evidence="2" id="KW-0732">Signal</keyword>
<protein>
    <recommendedName>
        <fullName evidence="5">Outer membrane lipoprotein-sorting protein</fullName>
    </recommendedName>
</protein>
<evidence type="ECO:0000313" key="4">
    <source>
        <dbReference type="Proteomes" id="UP000237846"/>
    </source>
</evidence>
<feature type="compositionally biased region" description="Low complexity" evidence="1">
    <location>
        <begin position="260"/>
        <end position="274"/>
    </location>
</feature>
<feature type="signal peptide" evidence="2">
    <location>
        <begin position="1"/>
        <end position="18"/>
    </location>
</feature>
<accession>A0A2T0Q861</accession>
<feature type="chain" id="PRO_5015393259" description="Outer membrane lipoprotein-sorting protein" evidence="2">
    <location>
        <begin position="19"/>
        <end position="354"/>
    </location>
</feature>
<comment type="caution">
    <text evidence="3">The sequence shown here is derived from an EMBL/GenBank/DDBJ whole genome shotgun (WGS) entry which is preliminary data.</text>
</comment>
<evidence type="ECO:0008006" key="5">
    <source>
        <dbReference type="Google" id="ProtNLM"/>
    </source>
</evidence>
<dbReference type="Gene3D" id="2.50.20.20">
    <property type="match status" value="1"/>
</dbReference>
<gene>
    <name evidence="3" type="ORF">CLV72_103625</name>
</gene>
<dbReference type="PROSITE" id="PS51257">
    <property type="entry name" value="PROKAR_LIPOPROTEIN"/>
    <property type="match status" value="1"/>
</dbReference>
<keyword evidence="4" id="KW-1185">Reference proteome</keyword>
<organism evidence="3 4">
    <name type="scientific">Allonocardiopsis opalescens</name>
    <dbReference type="NCBI Taxonomy" id="1144618"/>
    <lineage>
        <taxon>Bacteria</taxon>
        <taxon>Bacillati</taxon>
        <taxon>Actinomycetota</taxon>
        <taxon>Actinomycetes</taxon>
        <taxon>Streptosporangiales</taxon>
        <taxon>Allonocardiopsis</taxon>
    </lineage>
</organism>
<feature type="region of interest" description="Disordered" evidence="1">
    <location>
        <begin position="245"/>
        <end position="354"/>
    </location>
</feature>
<proteinExistence type="predicted"/>
<reference evidence="3 4" key="1">
    <citation type="submission" date="2018-03" db="EMBL/GenBank/DDBJ databases">
        <title>Genomic Encyclopedia of Archaeal and Bacterial Type Strains, Phase II (KMG-II): from individual species to whole genera.</title>
        <authorList>
            <person name="Goeker M."/>
        </authorList>
    </citation>
    <scope>NUCLEOTIDE SEQUENCE [LARGE SCALE GENOMIC DNA]</scope>
    <source>
        <strain evidence="3 4">DSM 45601</strain>
    </source>
</reference>
<evidence type="ECO:0000256" key="1">
    <source>
        <dbReference type="SAM" id="MobiDB-lite"/>
    </source>
</evidence>
<dbReference type="AlphaFoldDB" id="A0A2T0Q861"/>
<evidence type="ECO:0000256" key="2">
    <source>
        <dbReference type="SAM" id="SignalP"/>
    </source>
</evidence>
<name>A0A2T0Q861_9ACTN</name>
<dbReference type="EMBL" id="PVZC01000003">
    <property type="protein sequence ID" value="PRY00015.1"/>
    <property type="molecule type" value="Genomic_DNA"/>
</dbReference>
<feature type="compositionally biased region" description="Acidic residues" evidence="1">
    <location>
        <begin position="320"/>
        <end position="354"/>
    </location>
</feature>
<dbReference type="Proteomes" id="UP000237846">
    <property type="component" value="Unassembled WGS sequence"/>
</dbReference>
<feature type="compositionally biased region" description="Low complexity" evidence="1">
    <location>
        <begin position="281"/>
        <end position="295"/>
    </location>
</feature>
<evidence type="ECO:0000313" key="3">
    <source>
        <dbReference type="EMBL" id="PRY00015.1"/>
    </source>
</evidence>